<feature type="signal peptide" evidence="1">
    <location>
        <begin position="1"/>
        <end position="23"/>
    </location>
</feature>
<dbReference type="AlphaFoldDB" id="A0A2W4QLT7"/>
<keyword evidence="1" id="KW-0732">Signal</keyword>
<feature type="chain" id="PRO_5016179014" description="Twin-arginine translocation pathway signal" evidence="1">
    <location>
        <begin position="24"/>
        <end position="158"/>
    </location>
</feature>
<sequence>MRLDKFVMTIGLLALLASSSSWAAVKNKPSSQVWDKLTPAWDAVSEKLIGFVGPKKQKLLADLAFAAAAAEQCDGLSLDNDKFKAAFDSLNDADYQALAAADKALYGPKLMNYFGIYVGLITAEALLEQQPFCTYAINQQIIGTGPYWMDTTIGGAKK</sequence>
<dbReference type="EMBL" id="QJPH01000465">
    <property type="protein sequence ID" value="PZN73135.1"/>
    <property type="molecule type" value="Genomic_DNA"/>
</dbReference>
<gene>
    <name evidence="2" type="ORF">DM484_23245</name>
</gene>
<accession>A0A2W4QLT7</accession>
<evidence type="ECO:0000313" key="3">
    <source>
        <dbReference type="Proteomes" id="UP000249396"/>
    </source>
</evidence>
<organism evidence="2 3">
    <name type="scientific">Candidatus Methylumidiphilus alinenensis</name>
    <dbReference type="NCBI Taxonomy" id="2202197"/>
    <lineage>
        <taxon>Bacteria</taxon>
        <taxon>Pseudomonadati</taxon>
        <taxon>Pseudomonadota</taxon>
        <taxon>Gammaproteobacteria</taxon>
        <taxon>Methylococcales</taxon>
        <taxon>Candidatus Methylumidiphilus</taxon>
    </lineage>
</organism>
<reference evidence="2 3" key="1">
    <citation type="journal article" date="2018" name="Aquat. Microb. Ecol.">
        <title>Gammaproteobacterial methanotrophs dominate.</title>
        <authorList>
            <person name="Rissanen A.J."/>
            <person name="Saarenheimo J."/>
            <person name="Tiirola M."/>
            <person name="Peura S."/>
            <person name="Aalto S.L."/>
            <person name="Karvinen A."/>
            <person name="Nykanen H."/>
        </authorList>
    </citation>
    <scope>NUCLEOTIDE SEQUENCE [LARGE SCALE GENOMIC DNA]</scope>
    <source>
        <strain evidence="2">AMbin10</strain>
    </source>
</reference>
<comment type="caution">
    <text evidence="2">The sequence shown here is derived from an EMBL/GenBank/DDBJ whole genome shotgun (WGS) entry which is preliminary data.</text>
</comment>
<evidence type="ECO:0000313" key="2">
    <source>
        <dbReference type="EMBL" id="PZN73135.1"/>
    </source>
</evidence>
<proteinExistence type="predicted"/>
<evidence type="ECO:0000256" key="1">
    <source>
        <dbReference type="SAM" id="SignalP"/>
    </source>
</evidence>
<evidence type="ECO:0008006" key="4">
    <source>
        <dbReference type="Google" id="ProtNLM"/>
    </source>
</evidence>
<dbReference type="Proteomes" id="UP000249396">
    <property type="component" value="Unassembled WGS sequence"/>
</dbReference>
<name>A0A2W4QLT7_9GAMM</name>
<protein>
    <recommendedName>
        <fullName evidence="4">Twin-arginine translocation pathway signal</fullName>
    </recommendedName>
</protein>